<reference evidence="4" key="1">
    <citation type="journal article" date="2016" name="Genome Announc.">
        <title>Draft genomes of two strains of Paenibacillus glucanolyticus with capability to degrade lignocellulose.</title>
        <authorList>
            <person name="Mathews S.L."/>
            <person name="Pawlak J."/>
            <person name="Grunden A.M."/>
        </authorList>
    </citation>
    <scope>NUCLEOTIDE SEQUENCE [LARGE SCALE GENOMIC DNA]</scope>
    <source>
        <strain evidence="4">SLM1</strain>
    </source>
</reference>
<dbReference type="Proteomes" id="UP000076796">
    <property type="component" value="Unassembled WGS sequence"/>
</dbReference>
<evidence type="ECO:0000256" key="2">
    <source>
        <dbReference type="ARBA" id="ARBA00023315"/>
    </source>
</evidence>
<dbReference type="CDD" id="cd04301">
    <property type="entry name" value="NAT_SF"/>
    <property type="match status" value="1"/>
</dbReference>
<dbReference type="STRING" id="59843.A3958_21320"/>
<evidence type="ECO:0000256" key="1">
    <source>
        <dbReference type="ARBA" id="ARBA00022679"/>
    </source>
</evidence>
<dbReference type="InterPro" id="IPR016181">
    <property type="entry name" value="Acyl_CoA_acyltransferase"/>
</dbReference>
<dbReference type="InterPro" id="IPR000182">
    <property type="entry name" value="GNAT_dom"/>
</dbReference>
<dbReference type="GeneID" id="97556036"/>
<dbReference type="OrthoDB" id="9789603at2"/>
<proteinExistence type="predicted"/>
<dbReference type="RefSeq" id="WP_063479328.1">
    <property type="nucleotide sequence ID" value="NZ_CP147845.1"/>
</dbReference>
<feature type="domain" description="N-acetyltransferase" evidence="3">
    <location>
        <begin position="1"/>
        <end position="143"/>
    </location>
</feature>
<dbReference type="InterPro" id="IPR050832">
    <property type="entry name" value="Bact_Acetyltransf"/>
</dbReference>
<dbReference type="Pfam" id="PF00583">
    <property type="entry name" value="Acetyltransf_1"/>
    <property type="match status" value="1"/>
</dbReference>
<keyword evidence="1 4" id="KW-0808">Transferase</keyword>
<accession>A0A163LSQ5</accession>
<name>A0A163LSQ5_9BACL</name>
<organism evidence="4 5">
    <name type="scientific">Paenibacillus glucanolyticus</name>
    <dbReference type="NCBI Taxonomy" id="59843"/>
    <lineage>
        <taxon>Bacteria</taxon>
        <taxon>Bacillati</taxon>
        <taxon>Bacillota</taxon>
        <taxon>Bacilli</taxon>
        <taxon>Bacillales</taxon>
        <taxon>Paenibacillaceae</taxon>
        <taxon>Paenibacillus</taxon>
    </lineage>
</organism>
<dbReference type="PANTHER" id="PTHR43877:SF2">
    <property type="entry name" value="AMINOALKYLPHOSPHONATE N-ACETYLTRANSFERASE-RELATED"/>
    <property type="match status" value="1"/>
</dbReference>
<evidence type="ECO:0000313" key="4">
    <source>
        <dbReference type="EMBL" id="KZS48427.1"/>
    </source>
</evidence>
<evidence type="ECO:0000259" key="3">
    <source>
        <dbReference type="PROSITE" id="PS51186"/>
    </source>
</evidence>
<dbReference type="PANTHER" id="PTHR43877">
    <property type="entry name" value="AMINOALKYLPHOSPHONATE N-ACETYLTRANSFERASE-RELATED-RELATED"/>
    <property type="match status" value="1"/>
</dbReference>
<dbReference type="Gene3D" id="3.40.630.30">
    <property type="match status" value="1"/>
</dbReference>
<dbReference type="PROSITE" id="PS51186">
    <property type="entry name" value="GNAT"/>
    <property type="match status" value="1"/>
</dbReference>
<comment type="caution">
    <text evidence="4">The sequence shown here is derived from an EMBL/GenBank/DDBJ whole genome shotgun (WGS) entry which is preliminary data.</text>
</comment>
<dbReference type="EMBL" id="LWMH01000001">
    <property type="protein sequence ID" value="KZS48427.1"/>
    <property type="molecule type" value="Genomic_DNA"/>
</dbReference>
<protein>
    <submittedName>
        <fullName evidence="4">GCN5 family acetyltransferase</fullName>
    </submittedName>
</protein>
<dbReference type="SUPFAM" id="SSF55729">
    <property type="entry name" value="Acyl-CoA N-acyltransferases (Nat)"/>
    <property type="match status" value="1"/>
</dbReference>
<gene>
    <name evidence="4" type="ORF">AWU65_22065</name>
</gene>
<dbReference type="AlphaFoldDB" id="A0A163LSQ5"/>
<evidence type="ECO:0000313" key="5">
    <source>
        <dbReference type="Proteomes" id="UP000076796"/>
    </source>
</evidence>
<sequence>MIIREAETKDAGAIERLYKELLPNNTKIKVLEDRIEEVKQNPNSFLFICEVDQEIVATAHLHLCLDALIESQPFGVVERVVVSGNRQAQGYGSLIMKHIEDLCISRDCVKVFLTSGASRKQAHEFYTKLGYDGDSSKAFKKYL</sequence>
<dbReference type="GO" id="GO:0016747">
    <property type="term" value="F:acyltransferase activity, transferring groups other than amino-acyl groups"/>
    <property type="evidence" value="ECO:0007669"/>
    <property type="project" value="InterPro"/>
</dbReference>
<keyword evidence="2" id="KW-0012">Acyltransferase</keyword>
<keyword evidence="5" id="KW-1185">Reference proteome</keyword>